<evidence type="ECO:0000313" key="2">
    <source>
        <dbReference type="Proteomes" id="UP000184526"/>
    </source>
</evidence>
<name>A0A1M5X502_9CLOT</name>
<keyword evidence="2" id="KW-1185">Reference proteome</keyword>
<accession>A0A1M5X502</accession>
<dbReference type="Proteomes" id="UP000184526">
    <property type="component" value="Unassembled WGS sequence"/>
</dbReference>
<evidence type="ECO:0008006" key="3">
    <source>
        <dbReference type="Google" id="ProtNLM"/>
    </source>
</evidence>
<gene>
    <name evidence="1" type="ORF">SAMN02745196_02007</name>
</gene>
<dbReference type="OrthoDB" id="1048983at2"/>
<sequence>MSIINKILEDENQEKLFESRNVVGKNVLSIIKDRGYTKSSFSKVIEVSRPTLDKIIKGDIDNKTTFITHMKKIIESNIIKYEELLNYKSLNNNCSLVTMYSDNAPSDYKRSTDTKELFMILDDLINLSEIYK</sequence>
<dbReference type="AlphaFoldDB" id="A0A1M5X502"/>
<dbReference type="EMBL" id="FQXP01000007">
    <property type="protein sequence ID" value="SHH94876.1"/>
    <property type="molecule type" value="Genomic_DNA"/>
</dbReference>
<dbReference type="RefSeq" id="WP_072831884.1">
    <property type="nucleotide sequence ID" value="NZ_FQXP01000007.1"/>
</dbReference>
<evidence type="ECO:0000313" key="1">
    <source>
        <dbReference type="EMBL" id="SHH94876.1"/>
    </source>
</evidence>
<dbReference type="STRING" id="1121306.SAMN02745196_02007"/>
<reference evidence="1 2" key="1">
    <citation type="submission" date="2016-11" db="EMBL/GenBank/DDBJ databases">
        <authorList>
            <person name="Jaros S."/>
            <person name="Januszkiewicz K."/>
            <person name="Wedrychowicz H."/>
        </authorList>
    </citation>
    <scope>NUCLEOTIDE SEQUENCE [LARGE SCALE GENOMIC DNA]</scope>
    <source>
        <strain evidence="1 2">DSM 3089</strain>
    </source>
</reference>
<protein>
    <recommendedName>
        <fullName evidence="3">Cro/C1-type HTH DNA-binding domain-containing protein</fullName>
    </recommendedName>
</protein>
<proteinExistence type="predicted"/>
<organism evidence="1 2">
    <name type="scientific">Clostridium collagenovorans DSM 3089</name>
    <dbReference type="NCBI Taxonomy" id="1121306"/>
    <lineage>
        <taxon>Bacteria</taxon>
        <taxon>Bacillati</taxon>
        <taxon>Bacillota</taxon>
        <taxon>Clostridia</taxon>
        <taxon>Eubacteriales</taxon>
        <taxon>Clostridiaceae</taxon>
        <taxon>Clostridium</taxon>
    </lineage>
</organism>